<name>A0ABS2RAU5_9BACI</name>
<protein>
    <submittedName>
        <fullName evidence="16">Undecaprenol kinase</fullName>
        <ecNumber evidence="16">2.7.1.66</ecNumber>
    </submittedName>
</protein>
<dbReference type="InterPro" id="IPR000829">
    <property type="entry name" value="DAGK"/>
</dbReference>
<keyword evidence="11" id="KW-0443">Lipid metabolism</keyword>
<sequence>MASKDKGVFSLHRLAQAFKCAFQGIAHVYLHEKNFRFHTAAAIVVTGCGFIFQISKVEWMFVLFCIFGMFVLEMINSALERTVDLITDEYRKLAKQAKDLAAGAVLMFAILTVLIGLIIFLPKIFD</sequence>
<evidence type="ECO:0000313" key="17">
    <source>
        <dbReference type="Proteomes" id="UP000823485"/>
    </source>
</evidence>
<keyword evidence="12 15" id="KW-0472">Membrane</keyword>
<evidence type="ECO:0000256" key="5">
    <source>
        <dbReference type="ARBA" id="ARBA00022679"/>
    </source>
</evidence>
<evidence type="ECO:0000256" key="8">
    <source>
        <dbReference type="ARBA" id="ARBA00022777"/>
    </source>
</evidence>
<keyword evidence="13" id="KW-0594">Phospholipid biosynthesis</keyword>
<feature type="transmembrane region" description="Helical" evidence="15">
    <location>
        <begin position="100"/>
        <end position="121"/>
    </location>
</feature>
<evidence type="ECO:0000313" key="16">
    <source>
        <dbReference type="EMBL" id="MBM7716299.1"/>
    </source>
</evidence>
<keyword evidence="14" id="KW-1208">Phospholipid metabolism</keyword>
<keyword evidence="4" id="KW-0444">Lipid biosynthesis</keyword>
<evidence type="ECO:0000256" key="10">
    <source>
        <dbReference type="ARBA" id="ARBA00022989"/>
    </source>
</evidence>
<dbReference type="PANTHER" id="PTHR34299:SF1">
    <property type="entry name" value="DIACYLGLYCEROL KINASE"/>
    <property type="match status" value="1"/>
</dbReference>
<dbReference type="InterPro" id="IPR033717">
    <property type="entry name" value="UDPK"/>
</dbReference>
<dbReference type="Gene3D" id="1.10.287.3610">
    <property type="match status" value="1"/>
</dbReference>
<dbReference type="Proteomes" id="UP000823485">
    <property type="component" value="Unassembled WGS sequence"/>
</dbReference>
<keyword evidence="8 16" id="KW-0418">Kinase</keyword>
<evidence type="ECO:0000256" key="11">
    <source>
        <dbReference type="ARBA" id="ARBA00023098"/>
    </source>
</evidence>
<evidence type="ECO:0000256" key="1">
    <source>
        <dbReference type="ARBA" id="ARBA00004651"/>
    </source>
</evidence>
<organism evidence="16 17">
    <name type="scientific">Siminovitchia thermophila</name>
    <dbReference type="NCBI Taxonomy" id="1245522"/>
    <lineage>
        <taxon>Bacteria</taxon>
        <taxon>Bacillati</taxon>
        <taxon>Bacillota</taxon>
        <taxon>Bacilli</taxon>
        <taxon>Bacillales</taxon>
        <taxon>Bacillaceae</taxon>
        <taxon>Siminovitchia</taxon>
    </lineage>
</organism>
<dbReference type="CDD" id="cd14265">
    <property type="entry name" value="UDPK_IM_like"/>
    <property type="match status" value="1"/>
</dbReference>
<evidence type="ECO:0000256" key="6">
    <source>
        <dbReference type="ARBA" id="ARBA00022692"/>
    </source>
</evidence>
<proteinExistence type="inferred from homology"/>
<keyword evidence="9" id="KW-0067">ATP-binding</keyword>
<evidence type="ECO:0000256" key="9">
    <source>
        <dbReference type="ARBA" id="ARBA00022840"/>
    </source>
</evidence>
<evidence type="ECO:0000256" key="2">
    <source>
        <dbReference type="ARBA" id="ARBA00005967"/>
    </source>
</evidence>
<keyword evidence="7" id="KW-0547">Nucleotide-binding</keyword>
<comment type="similarity">
    <text evidence="2">Belongs to the bacterial diacylglycerol kinase family.</text>
</comment>
<keyword evidence="3" id="KW-1003">Cell membrane</keyword>
<keyword evidence="10 15" id="KW-1133">Transmembrane helix</keyword>
<accession>A0ABS2RAU5</accession>
<keyword evidence="17" id="KW-1185">Reference proteome</keyword>
<keyword evidence="5 16" id="KW-0808">Transferase</keyword>
<dbReference type="Pfam" id="PF01219">
    <property type="entry name" value="DAGK_prokar"/>
    <property type="match status" value="1"/>
</dbReference>
<evidence type="ECO:0000256" key="14">
    <source>
        <dbReference type="ARBA" id="ARBA00023264"/>
    </source>
</evidence>
<dbReference type="PANTHER" id="PTHR34299">
    <property type="entry name" value="DIACYLGLYCEROL KINASE"/>
    <property type="match status" value="1"/>
</dbReference>
<dbReference type="EMBL" id="JAFBFH010000025">
    <property type="protein sequence ID" value="MBM7716299.1"/>
    <property type="molecule type" value="Genomic_DNA"/>
</dbReference>
<feature type="transmembrane region" description="Helical" evidence="15">
    <location>
        <begin position="35"/>
        <end position="54"/>
    </location>
</feature>
<evidence type="ECO:0000256" key="7">
    <source>
        <dbReference type="ARBA" id="ARBA00022741"/>
    </source>
</evidence>
<evidence type="ECO:0000256" key="13">
    <source>
        <dbReference type="ARBA" id="ARBA00023209"/>
    </source>
</evidence>
<reference evidence="16 17" key="1">
    <citation type="submission" date="2021-01" db="EMBL/GenBank/DDBJ databases">
        <title>Genomic Encyclopedia of Type Strains, Phase IV (KMG-IV): sequencing the most valuable type-strain genomes for metagenomic binning, comparative biology and taxonomic classification.</title>
        <authorList>
            <person name="Goeker M."/>
        </authorList>
    </citation>
    <scope>NUCLEOTIDE SEQUENCE [LARGE SCALE GENOMIC DNA]</scope>
    <source>
        <strain evidence="16 17">DSM 105453</strain>
    </source>
</reference>
<evidence type="ECO:0000256" key="15">
    <source>
        <dbReference type="SAM" id="Phobius"/>
    </source>
</evidence>
<evidence type="ECO:0000256" key="3">
    <source>
        <dbReference type="ARBA" id="ARBA00022475"/>
    </source>
</evidence>
<comment type="caution">
    <text evidence="16">The sequence shown here is derived from an EMBL/GenBank/DDBJ whole genome shotgun (WGS) entry which is preliminary data.</text>
</comment>
<dbReference type="InterPro" id="IPR036945">
    <property type="entry name" value="DAGK_sf"/>
</dbReference>
<dbReference type="GO" id="GO:0036433">
    <property type="term" value="F:di-trans, poly-cis-undecaprenol kinase activity"/>
    <property type="evidence" value="ECO:0007669"/>
    <property type="project" value="UniProtKB-EC"/>
</dbReference>
<dbReference type="PROSITE" id="PS01069">
    <property type="entry name" value="DAGK_PROKAR"/>
    <property type="match status" value="1"/>
</dbReference>
<dbReference type="EC" id="2.7.1.66" evidence="16"/>
<evidence type="ECO:0000256" key="12">
    <source>
        <dbReference type="ARBA" id="ARBA00023136"/>
    </source>
</evidence>
<comment type="subcellular location">
    <subcellularLocation>
        <location evidence="1">Cell membrane</location>
        <topology evidence="1">Multi-pass membrane protein</topology>
    </subcellularLocation>
</comment>
<evidence type="ECO:0000256" key="4">
    <source>
        <dbReference type="ARBA" id="ARBA00022516"/>
    </source>
</evidence>
<feature type="transmembrane region" description="Helical" evidence="15">
    <location>
        <begin position="60"/>
        <end position="79"/>
    </location>
</feature>
<gene>
    <name evidence="16" type="ORF">JOC94_003319</name>
</gene>
<dbReference type="RefSeq" id="WP_077110666.1">
    <property type="nucleotide sequence ID" value="NZ_JAFBFH010000025.1"/>
</dbReference>
<keyword evidence="6 15" id="KW-0812">Transmembrane</keyword>